<evidence type="ECO:0000256" key="1">
    <source>
        <dbReference type="SAM" id="Phobius"/>
    </source>
</evidence>
<reference evidence="2" key="1">
    <citation type="submission" date="2016-05" db="EMBL/GenBank/DDBJ databases">
        <title>Clue for the horizontal gene transfer of serine-aspartate repeat gene from a novel composite staphylococcal cassette chromosome of Staphylococcus haemolyticus.</title>
        <authorList>
            <person name="Wu Z."/>
            <person name="Xue H."/>
            <person name="Zhao X."/>
        </authorList>
    </citation>
    <scope>NUCLEOTIDE SEQUENCE</scope>
    <source>
        <strain evidence="2">BC05211</strain>
    </source>
</reference>
<sequence>MDFAYYKAKSLNDFENELKALALNKKYTFSKETEVLKEEEILEKSNSHERELLKVFKDNAQITTYHFKSHKSNYLIIIGETKTPNIIGLTVIFDKKPFKQIGKVALGSLIGLTAMSGGSLLLAAAGLGILGSYFKRTFTIKGPLGKEITRIIENHFGEPVEIKA</sequence>
<keyword evidence="1" id="KW-0472">Membrane</keyword>
<keyword evidence="1" id="KW-1133">Transmembrane helix</keyword>
<protein>
    <submittedName>
        <fullName evidence="2">Uncharacterized protein</fullName>
    </submittedName>
</protein>
<proteinExistence type="predicted"/>
<organism evidence="2">
    <name type="scientific">Staphylococcus haemolyticus</name>
    <dbReference type="NCBI Taxonomy" id="1283"/>
    <lineage>
        <taxon>Bacteria</taxon>
        <taxon>Bacillati</taxon>
        <taxon>Bacillota</taxon>
        <taxon>Bacilli</taxon>
        <taxon>Bacillales</taxon>
        <taxon>Staphylococcaceae</taxon>
        <taxon>Staphylococcus</taxon>
    </lineage>
</organism>
<accession>A0A1B1UY89</accession>
<evidence type="ECO:0000313" key="2">
    <source>
        <dbReference type="EMBL" id="ANW08054.1"/>
    </source>
</evidence>
<dbReference type="RefSeq" id="WP_053041964.1">
    <property type="nucleotide sequence ID" value="NZ_CP090475.1"/>
</dbReference>
<feature type="transmembrane region" description="Helical" evidence="1">
    <location>
        <begin position="104"/>
        <end position="134"/>
    </location>
</feature>
<dbReference type="EMBL" id="KX181861">
    <property type="protein sequence ID" value="ANW08054.1"/>
    <property type="molecule type" value="Genomic_DNA"/>
</dbReference>
<dbReference type="AlphaFoldDB" id="A0A1B1UY89"/>
<name>A0A1B1UY89_STAHA</name>
<keyword evidence="1" id="KW-0812">Transmembrane</keyword>